<dbReference type="Gene3D" id="3.10.20.90">
    <property type="entry name" value="Phosphatidylinositol 3-kinase Catalytic Subunit, Chain A, domain 1"/>
    <property type="match status" value="1"/>
</dbReference>
<feature type="domain" description="Ubiquitin-like" evidence="1">
    <location>
        <begin position="68"/>
        <end position="119"/>
    </location>
</feature>
<protein>
    <recommendedName>
        <fullName evidence="1">Ubiquitin-like domain-containing protein</fullName>
    </recommendedName>
</protein>
<keyword evidence="3" id="KW-1185">Reference proteome</keyword>
<reference evidence="2 3" key="1">
    <citation type="journal article" date="2011" name="Science">
        <title>The ecoresponsive genome of Daphnia pulex.</title>
        <authorList>
            <person name="Colbourne J.K."/>
            <person name="Pfrender M.E."/>
            <person name="Gilbert D."/>
            <person name="Thomas W.K."/>
            <person name="Tucker A."/>
            <person name="Oakley T.H."/>
            <person name="Tokishita S."/>
            <person name="Aerts A."/>
            <person name="Arnold G.J."/>
            <person name="Basu M.K."/>
            <person name="Bauer D.J."/>
            <person name="Caceres C.E."/>
            <person name="Carmel L."/>
            <person name="Casola C."/>
            <person name="Choi J.H."/>
            <person name="Detter J.C."/>
            <person name="Dong Q."/>
            <person name="Dusheyko S."/>
            <person name="Eads B.D."/>
            <person name="Frohlich T."/>
            <person name="Geiler-Samerotte K.A."/>
            <person name="Gerlach D."/>
            <person name="Hatcher P."/>
            <person name="Jogdeo S."/>
            <person name="Krijgsveld J."/>
            <person name="Kriventseva E.V."/>
            <person name="Kultz D."/>
            <person name="Laforsch C."/>
            <person name="Lindquist E."/>
            <person name="Lopez J."/>
            <person name="Manak J.R."/>
            <person name="Muller J."/>
            <person name="Pangilinan J."/>
            <person name="Patwardhan R.P."/>
            <person name="Pitluck S."/>
            <person name="Pritham E.J."/>
            <person name="Rechtsteiner A."/>
            <person name="Rho M."/>
            <person name="Rogozin I.B."/>
            <person name="Sakarya O."/>
            <person name="Salamov A."/>
            <person name="Schaack S."/>
            <person name="Shapiro H."/>
            <person name="Shiga Y."/>
            <person name="Skalitzky C."/>
            <person name="Smith Z."/>
            <person name="Souvorov A."/>
            <person name="Sung W."/>
            <person name="Tang Z."/>
            <person name="Tsuchiya D."/>
            <person name="Tu H."/>
            <person name="Vos H."/>
            <person name="Wang M."/>
            <person name="Wolf Y.I."/>
            <person name="Yamagata H."/>
            <person name="Yamada T."/>
            <person name="Ye Y."/>
            <person name="Shaw J.R."/>
            <person name="Andrews J."/>
            <person name="Crease T.J."/>
            <person name="Tang H."/>
            <person name="Lucas S.M."/>
            <person name="Robertson H.M."/>
            <person name="Bork P."/>
            <person name="Koonin E.V."/>
            <person name="Zdobnov E.M."/>
            <person name="Grigoriev I.V."/>
            <person name="Lynch M."/>
            <person name="Boore J.L."/>
        </authorList>
    </citation>
    <scope>NUCLEOTIDE SEQUENCE [LARGE SCALE GENOMIC DNA]</scope>
</reference>
<accession>E9GBL0</accession>
<name>E9GBL0_DAPPU</name>
<proteinExistence type="predicted"/>
<dbReference type="EMBL" id="GL732538">
    <property type="protein sequence ID" value="EFX82974.1"/>
    <property type="molecule type" value="Genomic_DNA"/>
</dbReference>
<evidence type="ECO:0000259" key="1">
    <source>
        <dbReference type="PROSITE" id="PS50053"/>
    </source>
</evidence>
<dbReference type="Pfam" id="PF00240">
    <property type="entry name" value="ubiquitin"/>
    <property type="match status" value="1"/>
</dbReference>
<sequence>MDNKTGLAVLSAVLKGMSCPNRILTSEEDNSTGIDVKDLHKILLKGCYFDPERENKTDTPTAENSVNIDVFVETMDGKPFLLTIKPTTTINELKRIILPSKEISPQTQRLILAIHLDDD</sequence>
<dbReference type="CDD" id="cd17039">
    <property type="entry name" value="Ubl_ubiquitin_like"/>
    <property type="match status" value="1"/>
</dbReference>
<dbReference type="GO" id="GO:0005737">
    <property type="term" value="C:cytoplasm"/>
    <property type="evidence" value="ECO:0000318"/>
    <property type="project" value="GO_Central"/>
</dbReference>
<evidence type="ECO:0000313" key="2">
    <source>
        <dbReference type="EMBL" id="EFX82974.1"/>
    </source>
</evidence>
<dbReference type="GO" id="GO:0031625">
    <property type="term" value="F:ubiquitin protein ligase binding"/>
    <property type="evidence" value="ECO:0000318"/>
    <property type="project" value="GO_Central"/>
</dbReference>
<dbReference type="InParanoid" id="E9GBL0"/>
<dbReference type="AlphaFoldDB" id="E9GBL0"/>
<dbReference type="Proteomes" id="UP000000305">
    <property type="component" value="Unassembled WGS sequence"/>
</dbReference>
<gene>
    <name evidence="2" type="ORF">DAPPUDRAFT_302124</name>
</gene>
<dbReference type="GO" id="GO:0003735">
    <property type="term" value="F:structural constituent of ribosome"/>
    <property type="evidence" value="ECO:0000318"/>
    <property type="project" value="GO_Central"/>
</dbReference>
<dbReference type="SUPFAM" id="SSF54236">
    <property type="entry name" value="Ubiquitin-like"/>
    <property type="match status" value="1"/>
</dbReference>
<dbReference type="InterPro" id="IPR029071">
    <property type="entry name" value="Ubiquitin-like_domsf"/>
</dbReference>
<dbReference type="HOGENOM" id="CLU_2063789_0_0_1"/>
<dbReference type="GO" id="GO:0031386">
    <property type="term" value="F:protein tag activity"/>
    <property type="evidence" value="ECO:0000318"/>
    <property type="project" value="GO_Central"/>
</dbReference>
<dbReference type="PROSITE" id="PS50053">
    <property type="entry name" value="UBIQUITIN_2"/>
    <property type="match status" value="1"/>
</dbReference>
<dbReference type="GO" id="GO:0019941">
    <property type="term" value="P:modification-dependent protein catabolic process"/>
    <property type="evidence" value="ECO:0000318"/>
    <property type="project" value="GO_Central"/>
</dbReference>
<dbReference type="InterPro" id="IPR000626">
    <property type="entry name" value="Ubiquitin-like_dom"/>
</dbReference>
<organism evidence="2 3">
    <name type="scientific">Daphnia pulex</name>
    <name type="common">Water flea</name>
    <dbReference type="NCBI Taxonomy" id="6669"/>
    <lineage>
        <taxon>Eukaryota</taxon>
        <taxon>Metazoa</taxon>
        <taxon>Ecdysozoa</taxon>
        <taxon>Arthropoda</taxon>
        <taxon>Crustacea</taxon>
        <taxon>Branchiopoda</taxon>
        <taxon>Diplostraca</taxon>
        <taxon>Cladocera</taxon>
        <taxon>Anomopoda</taxon>
        <taxon>Daphniidae</taxon>
        <taxon>Daphnia</taxon>
    </lineage>
</organism>
<dbReference type="GO" id="GO:0016567">
    <property type="term" value="P:protein ubiquitination"/>
    <property type="evidence" value="ECO:0000318"/>
    <property type="project" value="GO_Central"/>
</dbReference>
<dbReference type="PhylomeDB" id="E9GBL0"/>
<dbReference type="KEGG" id="dpx:DAPPUDRAFT_302124"/>
<dbReference type="GO" id="GO:0005634">
    <property type="term" value="C:nucleus"/>
    <property type="evidence" value="ECO:0000318"/>
    <property type="project" value="GO_Central"/>
</dbReference>
<evidence type="ECO:0000313" key="3">
    <source>
        <dbReference type="Proteomes" id="UP000000305"/>
    </source>
</evidence>